<dbReference type="InterPro" id="IPR020846">
    <property type="entry name" value="MFS_dom"/>
</dbReference>
<dbReference type="PRINTS" id="PR01036">
    <property type="entry name" value="TCRTETB"/>
</dbReference>
<dbReference type="GO" id="GO:0005886">
    <property type="term" value="C:plasma membrane"/>
    <property type="evidence" value="ECO:0007669"/>
    <property type="project" value="UniProtKB-SubCell"/>
</dbReference>
<dbReference type="NCBIfam" id="TIGR00711">
    <property type="entry name" value="efflux_EmrB"/>
    <property type="match status" value="1"/>
</dbReference>
<feature type="domain" description="Major facilitator superfamily (MFS) profile" evidence="8">
    <location>
        <begin position="4"/>
        <end position="476"/>
    </location>
</feature>
<keyword evidence="6 7" id="KW-0472">Membrane</keyword>
<organism evidence="9">
    <name type="scientific">Metalysinibacillus saudimassiliensis</name>
    <dbReference type="NCBI Taxonomy" id="1461583"/>
    <lineage>
        <taxon>Bacteria</taxon>
        <taxon>Bacillati</taxon>
        <taxon>Bacillota</taxon>
        <taxon>Bacilli</taxon>
        <taxon>Bacillales</taxon>
        <taxon>Caryophanaceae</taxon>
        <taxon>Metalysinibacillus</taxon>
    </lineage>
</organism>
<evidence type="ECO:0000313" key="9">
    <source>
        <dbReference type="EMBL" id="CEA00199.1"/>
    </source>
</evidence>
<keyword evidence="4 7" id="KW-0812">Transmembrane</keyword>
<feature type="transmembrane region" description="Helical" evidence="7">
    <location>
        <begin position="156"/>
        <end position="175"/>
    </location>
</feature>
<dbReference type="InterPro" id="IPR004638">
    <property type="entry name" value="EmrB-like"/>
</dbReference>
<feature type="transmembrane region" description="Helical" evidence="7">
    <location>
        <begin position="69"/>
        <end position="88"/>
    </location>
</feature>
<dbReference type="Gene3D" id="1.20.1720.10">
    <property type="entry name" value="Multidrug resistance protein D"/>
    <property type="match status" value="1"/>
</dbReference>
<dbReference type="PATRIC" id="fig|1461583.4.peg.482"/>
<feature type="transmembrane region" description="Helical" evidence="7">
    <location>
        <begin position="221"/>
        <end position="239"/>
    </location>
</feature>
<dbReference type="PANTHER" id="PTHR23501:SF191">
    <property type="entry name" value="VACUOLAR BASIC AMINO ACID TRANSPORTER 4"/>
    <property type="match status" value="1"/>
</dbReference>
<feature type="transmembrane region" description="Helical" evidence="7">
    <location>
        <begin position="260"/>
        <end position="283"/>
    </location>
</feature>
<evidence type="ECO:0000256" key="6">
    <source>
        <dbReference type="ARBA" id="ARBA00023136"/>
    </source>
</evidence>
<gene>
    <name evidence="9" type="primary">bmr3</name>
    <name evidence="9" type="ORF">BN1050_00512</name>
</gene>
<dbReference type="PROSITE" id="PS50850">
    <property type="entry name" value="MFS"/>
    <property type="match status" value="1"/>
</dbReference>
<evidence type="ECO:0000256" key="4">
    <source>
        <dbReference type="ARBA" id="ARBA00022692"/>
    </source>
</evidence>
<dbReference type="HOGENOM" id="CLU_000960_2_5_9"/>
<keyword evidence="3" id="KW-1003">Cell membrane</keyword>
<evidence type="ECO:0000256" key="7">
    <source>
        <dbReference type="SAM" id="Phobius"/>
    </source>
</evidence>
<proteinExistence type="predicted"/>
<feature type="transmembrane region" description="Helical" evidence="7">
    <location>
        <begin position="94"/>
        <end position="119"/>
    </location>
</feature>
<feature type="transmembrane region" description="Helical" evidence="7">
    <location>
        <begin position="295"/>
        <end position="317"/>
    </location>
</feature>
<dbReference type="PANTHER" id="PTHR23501">
    <property type="entry name" value="MAJOR FACILITATOR SUPERFAMILY"/>
    <property type="match status" value="1"/>
</dbReference>
<evidence type="ECO:0000256" key="3">
    <source>
        <dbReference type="ARBA" id="ARBA00022475"/>
    </source>
</evidence>
<feature type="transmembrane region" description="Helical" evidence="7">
    <location>
        <begin position="453"/>
        <end position="472"/>
    </location>
</feature>
<dbReference type="FunFam" id="1.20.1720.10:FF:000004">
    <property type="entry name" value="EmrB/QacA family drug resistance transporter"/>
    <property type="match status" value="1"/>
</dbReference>
<sequence length="478" mass="50489">MNKVFIAVLLATALAAIEGTIIATAIPSITADLSGVALISWIYSAYLLTSAIAAIIFGKLADIFGRKRMIIIGISIFIVGSALCGLAQSMEQLIVFRAIQGIGAGSILPITLTIVGELFPDEKQRAKGQGYLSMVWGVAGVLGPLIGGFIVDVISWHYIFFINVPFGLGSIYLIAKHYEEQITVVKRKIDYAGALLFSVGMIALLYVIIDNSKTQAWTSPQTLATAAVALVILAIFVVVELRAEEPIIPLGLFKNGRLMIINGITLSSMAIVIGITAYVPIFAQSVLGKNATQAGLMLAPLSVLWTVNSIMAGNLLGRLTSQRIIQVGTVFLVIGTFLLARLTADSGDMAVYVGSSIVGMGMGLIMPMLMISIQKVADPKQLGISIGLNSFTNTFSQAMAAAIYGMLFNLITVVLLTLGKGDVQLNGGFMKAGFTTSEVGFIQTTIANGVGTVFSGAFLFALLALVLSFFVGGRRKAA</sequence>
<feature type="transmembrane region" description="Helical" evidence="7">
    <location>
        <begin position="191"/>
        <end position="209"/>
    </location>
</feature>
<keyword evidence="2" id="KW-0813">Transport</keyword>
<feature type="transmembrane region" description="Helical" evidence="7">
    <location>
        <begin position="394"/>
        <end position="418"/>
    </location>
</feature>
<dbReference type="InterPro" id="IPR036259">
    <property type="entry name" value="MFS_trans_sf"/>
</dbReference>
<reference evidence="9" key="1">
    <citation type="submission" date="2014-07" db="EMBL/GenBank/DDBJ databases">
        <authorList>
            <person name="Urmite Genomes Urmite Genomes"/>
        </authorList>
    </citation>
    <scope>NUCLEOTIDE SEQUENCE</scope>
    <source>
        <strain evidence="9">13S34_air</strain>
    </source>
</reference>
<evidence type="ECO:0000256" key="5">
    <source>
        <dbReference type="ARBA" id="ARBA00022989"/>
    </source>
</evidence>
<dbReference type="EMBL" id="LN483073">
    <property type="protein sequence ID" value="CEA00199.1"/>
    <property type="molecule type" value="Genomic_DNA"/>
</dbReference>
<dbReference type="SUPFAM" id="SSF103473">
    <property type="entry name" value="MFS general substrate transporter"/>
    <property type="match status" value="1"/>
</dbReference>
<evidence type="ECO:0000256" key="2">
    <source>
        <dbReference type="ARBA" id="ARBA00022448"/>
    </source>
</evidence>
<comment type="subcellular location">
    <subcellularLocation>
        <location evidence="1">Cell membrane</location>
        <topology evidence="1">Multi-pass membrane protein</topology>
    </subcellularLocation>
</comment>
<dbReference type="GO" id="GO:0022857">
    <property type="term" value="F:transmembrane transporter activity"/>
    <property type="evidence" value="ECO:0007669"/>
    <property type="project" value="InterPro"/>
</dbReference>
<evidence type="ECO:0000259" key="8">
    <source>
        <dbReference type="PROSITE" id="PS50850"/>
    </source>
</evidence>
<accession>A0A078M1T0</accession>
<dbReference type="Gene3D" id="1.20.1250.20">
    <property type="entry name" value="MFS general substrate transporter like domains"/>
    <property type="match status" value="1"/>
</dbReference>
<dbReference type="AlphaFoldDB" id="A0A078M1T0"/>
<feature type="transmembrane region" description="Helical" evidence="7">
    <location>
        <begin position="350"/>
        <end position="373"/>
    </location>
</feature>
<dbReference type="InterPro" id="IPR011701">
    <property type="entry name" value="MFS"/>
</dbReference>
<evidence type="ECO:0000256" key="1">
    <source>
        <dbReference type="ARBA" id="ARBA00004651"/>
    </source>
</evidence>
<feature type="transmembrane region" description="Helical" evidence="7">
    <location>
        <begin position="324"/>
        <end position="344"/>
    </location>
</feature>
<feature type="transmembrane region" description="Helical" evidence="7">
    <location>
        <begin position="131"/>
        <end position="150"/>
    </location>
</feature>
<name>A0A078M1T0_9BACL</name>
<keyword evidence="5 7" id="KW-1133">Transmembrane helix</keyword>
<dbReference type="Pfam" id="PF07690">
    <property type="entry name" value="MFS_1"/>
    <property type="match status" value="1"/>
</dbReference>
<feature type="transmembrane region" description="Helical" evidence="7">
    <location>
        <begin position="33"/>
        <end position="57"/>
    </location>
</feature>
<protein>
    <submittedName>
        <fullName evidence="9">Multidrug resistance protein 3</fullName>
    </submittedName>
</protein>